<accession>A0A7W7YXC4</accession>
<dbReference type="InterPro" id="IPR029058">
    <property type="entry name" value="AB_hydrolase_fold"/>
</dbReference>
<evidence type="ECO:0000313" key="3">
    <source>
        <dbReference type="Proteomes" id="UP000535406"/>
    </source>
</evidence>
<dbReference type="AlphaFoldDB" id="A0A7W7YXC4"/>
<keyword evidence="3" id="KW-1185">Reference proteome</keyword>
<protein>
    <submittedName>
        <fullName evidence="2">Pimeloyl-ACP methyl ester carboxylesterase</fullName>
    </submittedName>
</protein>
<dbReference type="InterPro" id="IPR000073">
    <property type="entry name" value="AB_hydrolase_1"/>
</dbReference>
<dbReference type="EMBL" id="JACHIK010000012">
    <property type="protein sequence ID" value="MBB5043987.1"/>
    <property type="molecule type" value="Genomic_DNA"/>
</dbReference>
<dbReference type="GO" id="GO:0046464">
    <property type="term" value="P:acylglycerol catabolic process"/>
    <property type="evidence" value="ECO:0007669"/>
    <property type="project" value="TreeGrafter"/>
</dbReference>
<dbReference type="RefSeq" id="WP_184145345.1">
    <property type="nucleotide sequence ID" value="NZ_JACHIK010000012.1"/>
</dbReference>
<dbReference type="GO" id="GO:0047372">
    <property type="term" value="F:monoacylglycerol lipase activity"/>
    <property type="evidence" value="ECO:0007669"/>
    <property type="project" value="TreeGrafter"/>
</dbReference>
<sequence length="274" mass="29442">MIAAADQAGWNARKRFVAMADGRRLAYVDSGGDGMPLFLLHGYTDSSRSWSLIEPHLAGLRLVMPDLPGHGLSPAMPLPAVEAFADDIVRLADALDVARFAVAGHSMGAITAFALAARHGGRVTALASICGSLRPDLLADTALGAEIRALADPIEPESRFLREWHRCALPVDADFIRWIAREAADMPAAVWQALYAVLEATDLRRAASGIRAPVLLLAGDEDALFDAPHRAILHAAFPRATTEILAVHSHNPHWESPARVAAALLAFLTQRMHP</sequence>
<evidence type="ECO:0000259" key="1">
    <source>
        <dbReference type="Pfam" id="PF00561"/>
    </source>
</evidence>
<dbReference type="Proteomes" id="UP000535406">
    <property type="component" value="Unassembled WGS sequence"/>
</dbReference>
<name>A0A7W7YXC4_9HYPH</name>
<dbReference type="PRINTS" id="PR00111">
    <property type="entry name" value="ABHYDROLASE"/>
</dbReference>
<dbReference type="Gene3D" id="3.40.50.1820">
    <property type="entry name" value="alpha/beta hydrolase"/>
    <property type="match status" value="1"/>
</dbReference>
<reference evidence="2 3" key="1">
    <citation type="submission" date="2020-08" db="EMBL/GenBank/DDBJ databases">
        <title>Genomic Encyclopedia of Type Strains, Phase IV (KMG-IV): sequencing the most valuable type-strain genomes for metagenomic binning, comparative biology and taxonomic classification.</title>
        <authorList>
            <person name="Goeker M."/>
        </authorList>
    </citation>
    <scope>NUCLEOTIDE SEQUENCE [LARGE SCALE GENOMIC DNA]</scope>
    <source>
        <strain evidence="2 3">DSM 21319</strain>
    </source>
</reference>
<dbReference type="Pfam" id="PF00561">
    <property type="entry name" value="Abhydrolase_1"/>
    <property type="match status" value="1"/>
</dbReference>
<dbReference type="SUPFAM" id="SSF53474">
    <property type="entry name" value="alpha/beta-Hydrolases"/>
    <property type="match status" value="1"/>
</dbReference>
<organism evidence="2 3">
    <name type="scientific">Shinella fusca</name>
    <dbReference type="NCBI Taxonomy" id="544480"/>
    <lineage>
        <taxon>Bacteria</taxon>
        <taxon>Pseudomonadati</taxon>
        <taxon>Pseudomonadota</taxon>
        <taxon>Alphaproteobacteria</taxon>
        <taxon>Hyphomicrobiales</taxon>
        <taxon>Rhizobiaceae</taxon>
        <taxon>Shinella</taxon>
    </lineage>
</organism>
<feature type="domain" description="AB hydrolase-1" evidence="1">
    <location>
        <begin position="36"/>
        <end position="137"/>
    </location>
</feature>
<evidence type="ECO:0000313" key="2">
    <source>
        <dbReference type="EMBL" id="MBB5043987.1"/>
    </source>
</evidence>
<gene>
    <name evidence="2" type="ORF">HNQ66_003400</name>
</gene>
<proteinExistence type="predicted"/>
<dbReference type="InterPro" id="IPR050266">
    <property type="entry name" value="AB_hydrolase_sf"/>
</dbReference>
<dbReference type="PANTHER" id="PTHR43798">
    <property type="entry name" value="MONOACYLGLYCEROL LIPASE"/>
    <property type="match status" value="1"/>
</dbReference>
<dbReference type="GO" id="GO:0016020">
    <property type="term" value="C:membrane"/>
    <property type="evidence" value="ECO:0007669"/>
    <property type="project" value="TreeGrafter"/>
</dbReference>
<dbReference type="PANTHER" id="PTHR43798:SF33">
    <property type="entry name" value="HYDROLASE, PUTATIVE (AFU_ORTHOLOGUE AFUA_2G14860)-RELATED"/>
    <property type="match status" value="1"/>
</dbReference>
<comment type="caution">
    <text evidence="2">The sequence shown here is derived from an EMBL/GenBank/DDBJ whole genome shotgun (WGS) entry which is preliminary data.</text>
</comment>